<dbReference type="PANTHER" id="PTHR42932">
    <property type="entry name" value="GENERAL STRESS PROTEIN 20U"/>
    <property type="match status" value="1"/>
</dbReference>
<sequence length="225" mass="24691">MAKAPAKKPAAPAAPATSKASSARKAGTSSASEQAAPSVQPILNQQFHAPAPLQKYGTVSQRLPIGLDEKTRQQSVTNLNQLLADTITLRDLYKKHHWQVVGPTFYQLHLLYDKHYEEQSTLVDTIAERIQILGGVAVAMAHDVAELTSIPRPPRDREEAPIQVGRLLEAHQIILKNCHKFAKEADDAGDDGTNDLAVSDVMRLNELQVWFVSEHVVDTPLARAE</sequence>
<name>A0ABY7PUD4_9BACT</name>
<dbReference type="InterPro" id="IPR002177">
    <property type="entry name" value="DPS_DNA-bd"/>
</dbReference>
<reference evidence="5 6" key="1">
    <citation type="journal article" date="2011" name="Int. J. Syst. Evol. Microbiol.">
        <title>Hymenobacter yonginensis sp. nov., isolated from a mesotrophic artificial lake.</title>
        <authorList>
            <person name="Joung Y."/>
            <person name="Cho S.H."/>
            <person name="Kim H."/>
            <person name="Kim S.B."/>
            <person name="Joh K."/>
        </authorList>
    </citation>
    <scope>NUCLEOTIDE SEQUENCE [LARGE SCALE GENOMIC DNA]</scope>
    <source>
        <strain evidence="5 6">KCTC 22745</strain>
    </source>
</reference>
<comment type="similarity">
    <text evidence="1 2">Belongs to the Dps family.</text>
</comment>
<dbReference type="Gene3D" id="1.20.1260.10">
    <property type="match status" value="1"/>
</dbReference>
<dbReference type="Pfam" id="PF00210">
    <property type="entry name" value="Ferritin"/>
    <property type="match status" value="1"/>
</dbReference>
<evidence type="ECO:0000256" key="1">
    <source>
        <dbReference type="ARBA" id="ARBA00009497"/>
    </source>
</evidence>
<gene>
    <name evidence="5" type="ORF">O9Z63_09725</name>
</gene>
<dbReference type="RefSeq" id="WP_270129132.1">
    <property type="nucleotide sequence ID" value="NZ_CP115396.1"/>
</dbReference>
<dbReference type="InterPro" id="IPR023188">
    <property type="entry name" value="DPS_DNA-bd_CS"/>
</dbReference>
<evidence type="ECO:0000259" key="4">
    <source>
        <dbReference type="Pfam" id="PF00210"/>
    </source>
</evidence>
<evidence type="ECO:0000313" key="5">
    <source>
        <dbReference type="EMBL" id="WBO86522.1"/>
    </source>
</evidence>
<feature type="compositionally biased region" description="Low complexity" evidence="3">
    <location>
        <begin position="1"/>
        <end position="32"/>
    </location>
</feature>
<evidence type="ECO:0000256" key="3">
    <source>
        <dbReference type="SAM" id="MobiDB-lite"/>
    </source>
</evidence>
<protein>
    <submittedName>
        <fullName evidence="5">DNA starvation/stationary phase protection protein</fullName>
    </submittedName>
</protein>
<accession>A0ABY7PUD4</accession>
<evidence type="ECO:0000256" key="2">
    <source>
        <dbReference type="RuleBase" id="RU003875"/>
    </source>
</evidence>
<organism evidence="5 6">
    <name type="scientific">Hymenobacter yonginensis</name>
    <dbReference type="NCBI Taxonomy" id="748197"/>
    <lineage>
        <taxon>Bacteria</taxon>
        <taxon>Pseudomonadati</taxon>
        <taxon>Bacteroidota</taxon>
        <taxon>Cytophagia</taxon>
        <taxon>Cytophagales</taxon>
        <taxon>Hymenobacteraceae</taxon>
        <taxon>Hymenobacter</taxon>
    </lineage>
</organism>
<feature type="region of interest" description="Disordered" evidence="3">
    <location>
        <begin position="1"/>
        <end position="37"/>
    </location>
</feature>
<proteinExistence type="inferred from homology"/>
<dbReference type="InterPro" id="IPR008331">
    <property type="entry name" value="Ferritin_DPS_dom"/>
</dbReference>
<dbReference type="CDD" id="cd01043">
    <property type="entry name" value="DPS"/>
    <property type="match status" value="1"/>
</dbReference>
<dbReference type="PANTHER" id="PTHR42932:SF1">
    <property type="entry name" value="GENERAL STRESS PROTEIN 20U"/>
    <property type="match status" value="1"/>
</dbReference>
<dbReference type="Proteomes" id="UP001211872">
    <property type="component" value="Chromosome"/>
</dbReference>
<dbReference type="EMBL" id="CP115396">
    <property type="protein sequence ID" value="WBO86522.1"/>
    <property type="molecule type" value="Genomic_DNA"/>
</dbReference>
<dbReference type="PRINTS" id="PR01346">
    <property type="entry name" value="HELNAPAPROT"/>
</dbReference>
<evidence type="ECO:0000313" key="6">
    <source>
        <dbReference type="Proteomes" id="UP001211872"/>
    </source>
</evidence>
<feature type="domain" description="Ferritin/DPS" evidence="4">
    <location>
        <begin position="78"/>
        <end position="220"/>
    </location>
</feature>
<dbReference type="PROSITE" id="PS00818">
    <property type="entry name" value="DPS_1"/>
    <property type="match status" value="1"/>
</dbReference>
<dbReference type="SUPFAM" id="SSF47240">
    <property type="entry name" value="Ferritin-like"/>
    <property type="match status" value="1"/>
</dbReference>
<keyword evidence="6" id="KW-1185">Reference proteome</keyword>
<dbReference type="InterPro" id="IPR012347">
    <property type="entry name" value="Ferritin-like"/>
</dbReference>
<dbReference type="InterPro" id="IPR009078">
    <property type="entry name" value="Ferritin-like_SF"/>
</dbReference>
<dbReference type="PROSITE" id="PS00819">
    <property type="entry name" value="DPS_2"/>
    <property type="match status" value="1"/>
</dbReference>